<evidence type="ECO:0000313" key="1">
    <source>
        <dbReference type="EMBL" id="KAH9839628.1"/>
    </source>
</evidence>
<dbReference type="AlphaFoldDB" id="A0A9W7SXA3"/>
<reference evidence="1 2" key="2">
    <citation type="journal article" date="2021" name="Curr. Genet.">
        <title>Genetic response to nitrogen starvation in the aggressive Eucalyptus foliar pathogen Teratosphaeria destructans.</title>
        <authorList>
            <person name="Havenga M."/>
            <person name="Wingfield B.D."/>
            <person name="Wingfield M.J."/>
            <person name="Dreyer L.L."/>
            <person name="Roets F."/>
            <person name="Aylward J."/>
        </authorList>
    </citation>
    <scope>NUCLEOTIDE SEQUENCE [LARGE SCALE GENOMIC DNA]</scope>
    <source>
        <strain evidence="1">CMW44962</strain>
    </source>
</reference>
<proteinExistence type="predicted"/>
<name>A0A9W7SXA3_9PEZI</name>
<keyword evidence="2" id="KW-1185">Reference proteome</keyword>
<dbReference type="EMBL" id="RIBY02000613">
    <property type="protein sequence ID" value="KAH9839628.1"/>
    <property type="molecule type" value="Genomic_DNA"/>
</dbReference>
<organism evidence="1 2">
    <name type="scientific">Teratosphaeria destructans</name>
    <dbReference type="NCBI Taxonomy" id="418781"/>
    <lineage>
        <taxon>Eukaryota</taxon>
        <taxon>Fungi</taxon>
        <taxon>Dikarya</taxon>
        <taxon>Ascomycota</taxon>
        <taxon>Pezizomycotina</taxon>
        <taxon>Dothideomycetes</taxon>
        <taxon>Dothideomycetidae</taxon>
        <taxon>Mycosphaerellales</taxon>
        <taxon>Teratosphaeriaceae</taxon>
        <taxon>Teratosphaeria</taxon>
    </lineage>
</organism>
<sequence length="68" mass="7363">MVLEMVWKQPSARETSAREMATLGEVMVTPSVTKVLGPLPVRVPPMTLTGVVAQRWSGPETEGVRTGQ</sequence>
<gene>
    <name evidence="1" type="ORF">Tdes44962_MAKER08025</name>
</gene>
<comment type="caution">
    <text evidence="1">The sequence shown here is derived from an EMBL/GenBank/DDBJ whole genome shotgun (WGS) entry which is preliminary data.</text>
</comment>
<evidence type="ECO:0000313" key="2">
    <source>
        <dbReference type="Proteomes" id="UP001138500"/>
    </source>
</evidence>
<protein>
    <submittedName>
        <fullName evidence="1">Uncharacterized protein</fullName>
    </submittedName>
</protein>
<reference evidence="1 2" key="1">
    <citation type="journal article" date="2018" name="IMA Fungus">
        <title>IMA Genome-F 10: Nine draft genome sequences of Claviceps purpurea s.lat., including C. arundinis, C. humidiphila, and C. cf. spartinae, pseudomolecules for the pitch canker pathogen Fusarium circinatum, draft genome of Davidsoniella eucalypti, Grosmannia galeiformis, Quambalaria eucalypti, and Teratosphaeria destructans.</title>
        <authorList>
            <person name="Wingfield B.D."/>
            <person name="Liu M."/>
            <person name="Nguyen H.D."/>
            <person name="Lane F.A."/>
            <person name="Morgan S.W."/>
            <person name="De Vos L."/>
            <person name="Wilken P.M."/>
            <person name="Duong T.A."/>
            <person name="Aylward J."/>
            <person name="Coetzee M.P."/>
            <person name="Dadej K."/>
            <person name="De Beer Z.W."/>
            <person name="Findlay W."/>
            <person name="Havenga M."/>
            <person name="Kolarik M."/>
            <person name="Menzies J.G."/>
            <person name="Naidoo K."/>
            <person name="Pochopski O."/>
            <person name="Shoukouhi P."/>
            <person name="Santana Q.C."/>
            <person name="Seifert K.A."/>
            <person name="Soal N."/>
            <person name="Steenkamp E.T."/>
            <person name="Tatham C.T."/>
            <person name="van der Nest M.A."/>
            <person name="Wingfield M.J."/>
        </authorList>
    </citation>
    <scope>NUCLEOTIDE SEQUENCE [LARGE SCALE GENOMIC DNA]</scope>
    <source>
        <strain evidence="1">CMW44962</strain>
    </source>
</reference>
<dbReference type="Proteomes" id="UP001138500">
    <property type="component" value="Unassembled WGS sequence"/>
</dbReference>
<accession>A0A9W7SXA3</accession>